<keyword evidence="2" id="KW-0732">Signal</keyword>
<feature type="chain" id="PRO_5042936001" description="Neurotransmitter-gated ion-channel ligand-binding domain-containing protein" evidence="2">
    <location>
        <begin position="21"/>
        <end position="321"/>
    </location>
</feature>
<keyword evidence="1" id="KW-0812">Transmembrane</keyword>
<evidence type="ECO:0008006" key="5">
    <source>
        <dbReference type="Google" id="ProtNLM"/>
    </source>
</evidence>
<keyword evidence="1" id="KW-0472">Membrane</keyword>
<evidence type="ECO:0000313" key="3">
    <source>
        <dbReference type="EMBL" id="MBT1699434.1"/>
    </source>
</evidence>
<sequence length="321" mass="36366">MRHLLIIAFLVSFLTASAQAPDTTVVNNPDTVKVGAYVISVHDINFHEKEYTVRFWLWFLHGNSDFDFSKQLDIPNAKSIEFEEPITDSLEGKAWVIMKMKCVMKQNWNVADFPFDRQSLKVQIENTLFDNKNLVFVPDTVGSRFDDEEAIDGWLISDFRVVETRNDYHTGFGDPRPGRAFSEFSQFVIEMDLERDAWGLFMKICIGMYIAFLISIISFTPHPSELEPRFGLPVGGLFAAVGNKYIIDSLLPESSSFTLVDTLHTVTFLGIFATLVTSAVALHLHDNQKTALALRINRTCSIAVVSLYIVLNIFFITVALF</sequence>
<evidence type="ECO:0000256" key="1">
    <source>
        <dbReference type="SAM" id="Phobius"/>
    </source>
</evidence>
<proteinExistence type="predicted"/>
<dbReference type="SUPFAM" id="SSF63712">
    <property type="entry name" value="Nicotinic receptor ligand binding domain-like"/>
    <property type="match status" value="1"/>
</dbReference>
<dbReference type="GO" id="GO:0016020">
    <property type="term" value="C:membrane"/>
    <property type="evidence" value="ECO:0007669"/>
    <property type="project" value="InterPro"/>
</dbReference>
<dbReference type="Proteomes" id="UP001319200">
    <property type="component" value="Unassembled WGS sequence"/>
</dbReference>
<feature type="transmembrane region" description="Helical" evidence="1">
    <location>
        <begin position="267"/>
        <end position="284"/>
    </location>
</feature>
<dbReference type="InterPro" id="IPR036734">
    <property type="entry name" value="Neur_chan_lig-bd_sf"/>
</dbReference>
<dbReference type="Gene3D" id="2.70.170.10">
    <property type="entry name" value="Neurotransmitter-gated ion-channel ligand-binding domain"/>
    <property type="match status" value="1"/>
</dbReference>
<reference evidence="3 4" key="1">
    <citation type="submission" date="2021-05" db="EMBL/GenBank/DDBJ databases">
        <title>A Polyphasic approach of four new species of the genus Ohtaekwangia: Ohtaekwangia histidinii sp. nov., Ohtaekwangia cretensis sp. nov., Ohtaekwangia indiensis sp. nov., Ohtaekwangia reichenbachii sp. nov. from diverse environment.</title>
        <authorList>
            <person name="Octaviana S."/>
        </authorList>
    </citation>
    <scope>NUCLEOTIDE SEQUENCE [LARGE SCALE GENOMIC DNA]</scope>
    <source>
        <strain evidence="3 4">PWU4</strain>
    </source>
</reference>
<evidence type="ECO:0000313" key="4">
    <source>
        <dbReference type="Proteomes" id="UP001319200"/>
    </source>
</evidence>
<comment type="caution">
    <text evidence="3">The sequence shown here is derived from an EMBL/GenBank/DDBJ whole genome shotgun (WGS) entry which is preliminary data.</text>
</comment>
<accession>A0AAP2DS60</accession>
<dbReference type="AlphaFoldDB" id="A0AAP2DS60"/>
<keyword evidence="1" id="KW-1133">Transmembrane helix</keyword>
<evidence type="ECO:0000256" key="2">
    <source>
        <dbReference type="SAM" id="SignalP"/>
    </source>
</evidence>
<feature type="transmembrane region" description="Helical" evidence="1">
    <location>
        <begin position="296"/>
        <end position="320"/>
    </location>
</feature>
<dbReference type="EMBL" id="JAHESF010000025">
    <property type="protein sequence ID" value="MBT1699434.1"/>
    <property type="molecule type" value="Genomic_DNA"/>
</dbReference>
<organism evidence="3 4">
    <name type="scientific">Chryseosolibacter histidini</name>
    <dbReference type="NCBI Taxonomy" id="2782349"/>
    <lineage>
        <taxon>Bacteria</taxon>
        <taxon>Pseudomonadati</taxon>
        <taxon>Bacteroidota</taxon>
        <taxon>Cytophagia</taxon>
        <taxon>Cytophagales</taxon>
        <taxon>Chryseotaleaceae</taxon>
        <taxon>Chryseosolibacter</taxon>
    </lineage>
</organism>
<protein>
    <recommendedName>
        <fullName evidence="5">Neurotransmitter-gated ion-channel ligand-binding domain-containing protein</fullName>
    </recommendedName>
</protein>
<feature type="transmembrane region" description="Helical" evidence="1">
    <location>
        <begin position="197"/>
        <end position="218"/>
    </location>
</feature>
<dbReference type="InterPro" id="IPR038050">
    <property type="entry name" value="Neuro_actylchol_rec"/>
</dbReference>
<dbReference type="GO" id="GO:0005230">
    <property type="term" value="F:extracellular ligand-gated monoatomic ion channel activity"/>
    <property type="evidence" value="ECO:0007669"/>
    <property type="project" value="InterPro"/>
</dbReference>
<name>A0AAP2DS60_9BACT</name>
<gene>
    <name evidence="3" type="ORF">KK083_21230</name>
</gene>
<feature type="signal peptide" evidence="2">
    <location>
        <begin position="1"/>
        <end position="20"/>
    </location>
</feature>
<dbReference type="Gene3D" id="1.20.58.390">
    <property type="entry name" value="Neurotransmitter-gated ion-channel transmembrane domain"/>
    <property type="match status" value="1"/>
</dbReference>
<keyword evidence="4" id="KW-1185">Reference proteome</keyword>
<dbReference type="RefSeq" id="WP_254167381.1">
    <property type="nucleotide sequence ID" value="NZ_JAHESF010000025.1"/>
</dbReference>